<dbReference type="Pfam" id="PF03168">
    <property type="entry name" value="LEA_2"/>
    <property type="match status" value="1"/>
</dbReference>
<dbReference type="STRING" id="93759.A0A1R3H9H3"/>
<dbReference type="AlphaFoldDB" id="A0A1R3H9H3"/>
<dbReference type="OrthoDB" id="1894389at2759"/>
<evidence type="ECO:0000313" key="4">
    <source>
        <dbReference type="Proteomes" id="UP000187203"/>
    </source>
</evidence>
<protein>
    <submittedName>
        <fullName evidence="3">Late embryogenesis abundant protein, LEA-14</fullName>
    </submittedName>
</protein>
<feature type="domain" description="Late embryogenesis abundant protein LEA-2 subgroup" evidence="2">
    <location>
        <begin position="90"/>
        <end position="190"/>
    </location>
</feature>
<dbReference type="SUPFAM" id="SSF117070">
    <property type="entry name" value="LEA14-like"/>
    <property type="match status" value="1"/>
</dbReference>
<keyword evidence="1" id="KW-1133">Transmembrane helix</keyword>
<feature type="transmembrane region" description="Helical" evidence="1">
    <location>
        <begin position="31"/>
        <end position="54"/>
    </location>
</feature>
<organism evidence="3 4">
    <name type="scientific">Corchorus olitorius</name>
    <dbReference type="NCBI Taxonomy" id="93759"/>
    <lineage>
        <taxon>Eukaryota</taxon>
        <taxon>Viridiplantae</taxon>
        <taxon>Streptophyta</taxon>
        <taxon>Embryophyta</taxon>
        <taxon>Tracheophyta</taxon>
        <taxon>Spermatophyta</taxon>
        <taxon>Magnoliopsida</taxon>
        <taxon>eudicotyledons</taxon>
        <taxon>Gunneridae</taxon>
        <taxon>Pentapetalae</taxon>
        <taxon>rosids</taxon>
        <taxon>malvids</taxon>
        <taxon>Malvales</taxon>
        <taxon>Malvaceae</taxon>
        <taxon>Grewioideae</taxon>
        <taxon>Apeibeae</taxon>
        <taxon>Corchorus</taxon>
    </lineage>
</organism>
<dbReference type="PANTHER" id="PTHR31852">
    <property type="entry name" value="LATE EMBRYOGENESIS ABUNDANT (LEA) HYDROXYPROLINE-RICH GLYCOPROTEIN FAMILY"/>
    <property type="match status" value="1"/>
</dbReference>
<reference evidence="4" key="1">
    <citation type="submission" date="2013-09" db="EMBL/GenBank/DDBJ databases">
        <title>Corchorus olitorius genome sequencing.</title>
        <authorList>
            <person name="Alam M."/>
            <person name="Haque M.S."/>
            <person name="Islam M.S."/>
            <person name="Emdad E.M."/>
            <person name="Islam M.M."/>
            <person name="Ahmed B."/>
            <person name="Halim A."/>
            <person name="Hossen Q.M.M."/>
            <person name="Hossain M.Z."/>
            <person name="Ahmed R."/>
            <person name="Khan M.M."/>
            <person name="Islam R."/>
            <person name="Rashid M.M."/>
            <person name="Khan S.A."/>
            <person name="Rahman M.S."/>
            <person name="Alam M."/>
            <person name="Yahiya A.S."/>
            <person name="Khan M.S."/>
            <person name="Azam M.S."/>
            <person name="Haque T."/>
            <person name="Lashkar M.Z.H."/>
            <person name="Akhand A.I."/>
            <person name="Morshed G."/>
            <person name="Roy S."/>
            <person name="Uddin K.S."/>
            <person name="Rabeya T."/>
            <person name="Hossain A.S."/>
            <person name="Chowdhury A."/>
            <person name="Snigdha A.R."/>
            <person name="Mortoza M.S."/>
            <person name="Matin S.A."/>
            <person name="Hoque S.M.E."/>
            <person name="Islam M.K."/>
            <person name="Roy D.K."/>
            <person name="Haider R."/>
            <person name="Moosa M.M."/>
            <person name="Elias S.M."/>
            <person name="Hasan A.M."/>
            <person name="Jahan S."/>
            <person name="Shafiuddin M."/>
            <person name="Mahmood N."/>
            <person name="Shommy N.S."/>
        </authorList>
    </citation>
    <scope>NUCLEOTIDE SEQUENCE [LARGE SCALE GENOMIC DNA]</scope>
    <source>
        <strain evidence="4">cv. O-4</strain>
    </source>
</reference>
<evidence type="ECO:0000256" key="1">
    <source>
        <dbReference type="SAM" id="Phobius"/>
    </source>
</evidence>
<evidence type="ECO:0000313" key="3">
    <source>
        <dbReference type="EMBL" id="OMO66967.1"/>
    </source>
</evidence>
<evidence type="ECO:0000259" key="2">
    <source>
        <dbReference type="Pfam" id="PF03168"/>
    </source>
</evidence>
<comment type="caution">
    <text evidence="3">The sequence shown here is derived from an EMBL/GenBank/DDBJ whole genome shotgun (WGS) entry which is preliminary data.</text>
</comment>
<dbReference type="Proteomes" id="UP000187203">
    <property type="component" value="Unassembled WGS sequence"/>
</dbReference>
<accession>A0A1R3H9H3</accession>
<gene>
    <name evidence="3" type="ORF">COLO4_30266</name>
</gene>
<dbReference type="Gene3D" id="2.60.40.1820">
    <property type="match status" value="1"/>
</dbReference>
<proteinExistence type="predicted"/>
<name>A0A1R3H9H3_9ROSI</name>
<keyword evidence="4" id="KW-1185">Reference proteome</keyword>
<keyword evidence="1" id="KW-0812">Transmembrane</keyword>
<dbReference type="InterPro" id="IPR004864">
    <property type="entry name" value="LEA_2"/>
</dbReference>
<dbReference type="InterPro" id="IPR055301">
    <property type="entry name" value="Lea14-like_2"/>
</dbReference>
<dbReference type="EMBL" id="AWUE01020693">
    <property type="protein sequence ID" value="OMO66967.1"/>
    <property type="molecule type" value="Genomic_DNA"/>
</dbReference>
<sequence>MAEQNYQQKKIDMESDAELSKELKRKKRMKLMAYFAAFAIFQTIVILVFSLTVMRIKNPKFRVRSITVEDLTFTSTPNSPSFKMSFNAEVGVKNTNFGHFKFENTTISFDYGGVQVGEAFVAKGRAKARSTKKMTVIVELNSNNIIPANSNLGSDISSGFLTLTSHSKLNGKVHLMKIIKKKKSAQMDCTMTLNLESRAIQDINCK</sequence>
<keyword evidence="1" id="KW-0472">Membrane</keyword>